<comment type="caution">
    <text evidence="3">The sequence shown here is derived from an EMBL/GenBank/DDBJ whole genome shotgun (WGS) entry which is preliminary data.</text>
</comment>
<sequence length="115" mass="11720">MSVVSSVALAAQSFVADAVIALAAKDGETFDPDKVTPGPEGFIATAVFAAAVILLGFLLVKRLRRNSYRHEIREDIAAELADAGTAGDAGAKGAAPEETQRGEDSDDSGSRGTGA</sequence>
<dbReference type="Proteomes" id="UP000586095">
    <property type="component" value="Unassembled WGS sequence"/>
</dbReference>
<dbReference type="AlphaFoldDB" id="A0A852R3Q1"/>
<dbReference type="EMBL" id="JACCBD010000001">
    <property type="protein sequence ID" value="NYD25598.1"/>
    <property type="molecule type" value="Genomic_DNA"/>
</dbReference>
<keyword evidence="2" id="KW-1133">Transmembrane helix</keyword>
<reference evidence="3 4" key="1">
    <citation type="submission" date="2020-07" db="EMBL/GenBank/DDBJ databases">
        <title>Sequencing the genomes of 1000 actinobacteria strains.</title>
        <authorList>
            <person name="Klenk H.-P."/>
        </authorList>
    </citation>
    <scope>NUCLEOTIDE SEQUENCE [LARGE SCALE GENOMIC DNA]</scope>
    <source>
        <strain evidence="3 4">DSM 17380</strain>
    </source>
</reference>
<accession>A0A852R3Q1</accession>
<feature type="transmembrane region" description="Helical" evidence="2">
    <location>
        <begin position="42"/>
        <end position="60"/>
    </location>
</feature>
<keyword evidence="2" id="KW-0472">Membrane</keyword>
<keyword evidence="4" id="KW-1185">Reference proteome</keyword>
<gene>
    <name evidence="3" type="ORF">BJ960_000401</name>
</gene>
<evidence type="ECO:0000313" key="4">
    <source>
        <dbReference type="Proteomes" id="UP000586095"/>
    </source>
</evidence>
<evidence type="ECO:0000256" key="1">
    <source>
        <dbReference type="SAM" id="MobiDB-lite"/>
    </source>
</evidence>
<dbReference type="RefSeq" id="WP_185986041.1">
    <property type="nucleotide sequence ID" value="NZ_BAAALZ010000003.1"/>
</dbReference>
<evidence type="ECO:0000256" key="2">
    <source>
        <dbReference type="SAM" id="Phobius"/>
    </source>
</evidence>
<organism evidence="3 4">
    <name type="scientific">Leucobacter aridicollis</name>
    <dbReference type="NCBI Taxonomy" id="283878"/>
    <lineage>
        <taxon>Bacteria</taxon>
        <taxon>Bacillati</taxon>
        <taxon>Actinomycetota</taxon>
        <taxon>Actinomycetes</taxon>
        <taxon>Micrococcales</taxon>
        <taxon>Microbacteriaceae</taxon>
        <taxon>Leucobacter</taxon>
    </lineage>
</organism>
<evidence type="ECO:0000313" key="3">
    <source>
        <dbReference type="EMBL" id="NYD25598.1"/>
    </source>
</evidence>
<feature type="region of interest" description="Disordered" evidence="1">
    <location>
        <begin position="84"/>
        <end position="115"/>
    </location>
</feature>
<proteinExistence type="predicted"/>
<keyword evidence="2" id="KW-0812">Transmembrane</keyword>
<feature type="compositionally biased region" description="Low complexity" evidence="1">
    <location>
        <begin position="84"/>
        <end position="94"/>
    </location>
</feature>
<protein>
    <submittedName>
        <fullName evidence="3">Uncharacterized protein</fullName>
    </submittedName>
</protein>
<name>A0A852R3Q1_9MICO</name>